<evidence type="ECO:0000256" key="9">
    <source>
        <dbReference type="ARBA" id="ARBA00022989"/>
    </source>
</evidence>
<sequence>MVGTGCCAHLDAMSNIDTPNRTPDRIPGPWDPKPEDPALRAAPAAPAEIPVENDQSLVWALLSTALMGGFLWWITGSAIVAGAVLIGLFVHEAGHALAMNRMGMGPARIYIIPFLGGLAKARREPKSEWDGVLVSLAGPAFGLLAMIPFVGVWMATGQGEWLMGAFFIAMLNLVNLVPAPPLDGSRALGPVLTRVHPRLEQIVLLVIGVAVVWWGLSTGRFILAAFLALSVFAHLKRGVWRAAWGTLSWPEAGKSLALYLLTLVVCAAAALGALLPMVGGDPAGAVSLGLNYLGVGR</sequence>
<dbReference type="GO" id="GO:0016020">
    <property type="term" value="C:membrane"/>
    <property type="evidence" value="ECO:0007669"/>
    <property type="project" value="UniProtKB-SubCell"/>
</dbReference>
<evidence type="ECO:0000256" key="4">
    <source>
        <dbReference type="ARBA" id="ARBA00022670"/>
    </source>
</evidence>
<keyword evidence="6" id="KW-0479">Metal-binding</keyword>
<comment type="similarity">
    <text evidence="3">Belongs to the peptidase M50B family.</text>
</comment>
<comment type="caution">
    <text evidence="14">The sequence shown here is derived from an EMBL/GenBank/DDBJ whole genome shotgun (WGS) entry which is preliminary data.</text>
</comment>
<feature type="transmembrane region" description="Helical" evidence="12">
    <location>
        <begin position="70"/>
        <end position="90"/>
    </location>
</feature>
<keyword evidence="7" id="KW-0378">Hydrolase</keyword>
<dbReference type="PANTHER" id="PTHR39188:SF3">
    <property type="entry name" value="STAGE IV SPORULATION PROTEIN FB"/>
    <property type="match status" value="1"/>
</dbReference>
<keyword evidence="4 14" id="KW-0645">Protease</keyword>
<evidence type="ECO:0000256" key="6">
    <source>
        <dbReference type="ARBA" id="ARBA00022723"/>
    </source>
</evidence>
<keyword evidence="11 12" id="KW-0472">Membrane</keyword>
<evidence type="ECO:0000313" key="14">
    <source>
        <dbReference type="EMBL" id="MBB3873431.1"/>
    </source>
</evidence>
<feature type="transmembrane region" description="Helical" evidence="12">
    <location>
        <begin position="202"/>
        <end position="235"/>
    </location>
</feature>
<dbReference type="EMBL" id="JACIDA010000003">
    <property type="protein sequence ID" value="MBB3873431.1"/>
    <property type="molecule type" value="Genomic_DNA"/>
</dbReference>
<evidence type="ECO:0000256" key="12">
    <source>
        <dbReference type="SAM" id="Phobius"/>
    </source>
</evidence>
<dbReference type="InterPro" id="IPR008915">
    <property type="entry name" value="Peptidase_M50"/>
</dbReference>
<evidence type="ECO:0000256" key="1">
    <source>
        <dbReference type="ARBA" id="ARBA00001947"/>
    </source>
</evidence>
<evidence type="ECO:0000256" key="5">
    <source>
        <dbReference type="ARBA" id="ARBA00022692"/>
    </source>
</evidence>
<accession>A0A7W6F0T0</accession>
<dbReference type="PANTHER" id="PTHR39188">
    <property type="entry name" value="MEMBRANE-ASSOCIATED ZINC METALLOPROTEASE M50B"/>
    <property type="match status" value="1"/>
</dbReference>
<evidence type="ECO:0000259" key="13">
    <source>
        <dbReference type="Pfam" id="PF02163"/>
    </source>
</evidence>
<dbReference type="RefSeq" id="WP_343051153.1">
    <property type="nucleotide sequence ID" value="NZ_JACIDA010000003.1"/>
</dbReference>
<dbReference type="GO" id="GO:0046872">
    <property type="term" value="F:metal ion binding"/>
    <property type="evidence" value="ECO:0007669"/>
    <property type="project" value="UniProtKB-KW"/>
</dbReference>
<evidence type="ECO:0000256" key="11">
    <source>
        <dbReference type="ARBA" id="ARBA00023136"/>
    </source>
</evidence>
<comment type="subcellular location">
    <subcellularLocation>
        <location evidence="2">Membrane</location>
        <topology evidence="2">Multi-pass membrane protein</topology>
    </subcellularLocation>
</comment>
<keyword evidence="10" id="KW-0482">Metalloprotease</keyword>
<gene>
    <name evidence="14" type="ORF">GGR11_002993</name>
</gene>
<dbReference type="GO" id="GO:0006508">
    <property type="term" value="P:proteolysis"/>
    <property type="evidence" value="ECO:0007669"/>
    <property type="project" value="UniProtKB-KW"/>
</dbReference>
<dbReference type="GO" id="GO:0008237">
    <property type="term" value="F:metallopeptidase activity"/>
    <property type="evidence" value="ECO:0007669"/>
    <property type="project" value="UniProtKB-KW"/>
</dbReference>
<proteinExistence type="inferred from homology"/>
<dbReference type="Proteomes" id="UP000532936">
    <property type="component" value="Unassembled WGS sequence"/>
</dbReference>
<keyword evidence="5 12" id="KW-0812">Transmembrane</keyword>
<dbReference type="AlphaFoldDB" id="A0A7W6F0T0"/>
<feature type="transmembrane region" description="Helical" evidence="12">
    <location>
        <begin position="102"/>
        <end position="119"/>
    </location>
</feature>
<keyword evidence="9 12" id="KW-1133">Transmembrane helix</keyword>
<organism evidence="14 15">
    <name type="scientific">Brevundimonas mediterranea</name>
    <dbReference type="NCBI Taxonomy" id="74329"/>
    <lineage>
        <taxon>Bacteria</taxon>
        <taxon>Pseudomonadati</taxon>
        <taxon>Pseudomonadota</taxon>
        <taxon>Alphaproteobacteria</taxon>
        <taxon>Caulobacterales</taxon>
        <taxon>Caulobacteraceae</taxon>
        <taxon>Brevundimonas</taxon>
    </lineage>
</organism>
<evidence type="ECO:0000256" key="3">
    <source>
        <dbReference type="ARBA" id="ARBA00007931"/>
    </source>
</evidence>
<comment type="cofactor">
    <cofactor evidence="1">
        <name>Zn(2+)</name>
        <dbReference type="ChEBI" id="CHEBI:29105"/>
    </cofactor>
</comment>
<dbReference type="Pfam" id="PF02163">
    <property type="entry name" value="Peptidase_M50"/>
    <property type="match status" value="1"/>
</dbReference>
<name>A0A7W6F0T0_9CAUL</name>
<evidence type="ECO:0000313" key="15">
    <source>
        <dbReference type="Proteomes" id="UP000532936"/>
    </source>
</evidence>
<feature type="transmembrane region" description="Helical" evidence="12">
    <location>
        <begin position="256"/>
        <end position="278"/>
    </location>
</feature>
<feature type="transmembrane region" description="Helical" evidence="12">
    <location>
        <begin position="131"/>
        <end position="154"/>
    </location>
</feature>
<feature type="domain" description="Peptidase M50" evidence="13">
    <location>
        <begin position="82"/>
        <end position="153"/>
    </location>
</feature>
<keyword evidence="8" id="KW-0862">Zinc</keyword>
<evidence type="ECO:0000256" key="8">
    <source>
        <dbReference type="ARBA" id="ARBA00022833"/>
    </source>
</evidence>
<feature type="transmembrane region" description="Helical" evidence="12">
    <location>
        <begin position="161"/>
        <end position="182"/>
    </location>
</feature>
<evidence type="ECO:0000256" key="7">
    <source>
        <dbReference type="ARBA" id="ARBA00022801"/>
    </source>
</evidence>
<evidence type="ECO:0000256" key="10">
    <source>
        <dbReference type="ARBA" id="ARBA00023049"/>
    </source>
</evidence>
<reference evidence="14 15" key="1">
    <citation type="submission" date="2020-08" db="EMBL/GenBank/DDBJ databases">
        <title>Genomic Encyclopedia of Type Strains, Phase IV (KMG-IV): sequencing the most valuable type-strain genomes for metagenomic binning, comparative biology and taxonomic classification.</title>
        <authorList>
            <person name="Goeker M."/>
        </authorList>
    </citation>
    <scope>NUCLEOTIDE SEQUENCE [LARGE SCALE GENOMIC DNA]</scope>
    <source>
        <strain evidence="14 15">DSM 14878</strain>
    </source>
</reference>
<protein>
    <submittedName>
        <fullName evidence="14">Zn-dependent protease</fullName>
    </submittedName>
</protein>
<evidence type="ECO:0000256" key="2">
    <source>
        <dbReference type="ARBA" id="ARBA00004141"/>
    </source>
</evidence>